<evidence type="ECO:0000313" key="5">
    <source>
        <dbReference type="Proteomes" id="UP000290921"/>
    </source>
</evidence>
<dbReference type="Pfam" id="PF01966">
    <property type="entry name" value="HD"/>
    <property type="match status" value="1"/>
</dbReference>
<organism evidence="4 5">
    <name type="scientific">Clostridium tetani</name>
    <dbReference type="NCBI Taxonomy" id="1513"/>
    <lineage>
        <taxon>Bacteria</taxon>
        <taxon>Bacillati</taxon>
        <taxon>Bacillota</taxon>
        <taxon>Clostridia</taxon>
        <taxon>Eubacteriales</taxon>
        <taxon>Clostridiaceae</taxon>
        <taxon>Clostridium</taxon>
    </lineage>
</organism>
<dbReference type="InterPro" id="IPR006674">
    <property type="entry name" value="HD_domain"/>
</dbReference>
<protein>
    <submittedName>
        <fullName evidence="4">Phosphohydrolase</fullName>
    </submittedName>
</protein>
<comment type="caution">
    <text evidence="4">The sequence shown here is derived from an EMBL/GenBank/DDBJ whole genome shotgun (WGS) entry which is preliminary data.</text>
</comment>
<evidence type="ECO:0000259" key="3">
    <source>
        <dbReference type="Pfam" id="PF01966"/>
    </source>
</evidence>
<feature type="domain" description="OB" evidence="2">
    <location>
        <begin position="19"/>
        <end position="86"/>
    </location>
</feature>
<accession>A0A4Q0VAT1</accession>
<evidence type="ECO:0000256" key="1">
    <source>
        <dbReference type="ARBA" id="ARBA00022801"/>
    </source>
</evidence>
<gene>
    <name evidence="4" type="ORF">DP130_09045</name>
</gene>
<dbReference type="InterPro" id="IPR050798">
    <property type="entry name" value="YhaM_exoribonuc/phosphodiest"/>
</dbReference>
<dbReference type="Proteomes" id="UP000290921">
    <property type="component" value="Unassembled WGS sequence"/>
</dbReference>
<feature type="domain" description="HD" evidence="3">
    <location>
        <begin position="165"/>
        <end position="287"/>
    </location>
</feature>
<evidence type="ECO:0000313" key="4">
    <source>
        <dbReference type="EMBL" id="RXI48228.1"/>
    </source>
</evidence>
<dbReference type="Gene3D" id="1.10.3210.10">
    <property type="entry name" value="Hypothetical protein af1432"/>
    <property type="match status" value="1"/>
</dbReference>
<dbReference type="EMBL" id="QMAP01000007">
    <property type="protein sequence ID" value="RXI48228.1"/>
    <property type="molecule type" value="Genomic_DNA"/>
</dbReference>
<dbReference type="GO" id="GO:0016787">
    <property type="term" value="F:hydrolase activity"/>
    <property type="evidence" value="ECO:0007669"/>
    <property type="project" value="UniProtKB-KW"/>
</dbReference>
<dbReference type="GO" id="GO:0003676">
    <property type="term" value="F:nucleic acid binding"/>
    <property type="evidence" value="ECO:0007669"/>
    <property type="project" value="InterPro"/>
</dbReference>
<reference evidence="4 5" key="1">
    <citation type="submission" date="2018-06" db="EMBL/GenBank/DDBJ databases">
        <title>Genome conservation of Clostridium tetani.</title>
        <authorList>
            <person name="Bruggemann H."/>
            <person name="Popoff M.R."/>
        </authorList>
    </citation>
    <scope>NUCLEOTIDE SEQUENCE [LARGE SCALE GENOMIC DNA]</scope>
    <source>
        <strain evidence="4 5">2017.061</strain>
    </source>
</reference>
<proteinExistence type="predicted"/>
<dbReference type="Pfam" id="PF01336">
    <property type="entry name" value="tRNA_anti-codon"/>
    <property type="match status" value="1"/>
</dbReference>
<dbReference type="PANTHER" id="PTHR37294:SF1">
    <property type="entry name" value="3'-5' EXORIBONUCLEASE YHAM"/>
    <property type="match status" value="1"/>
</dbReference>
<dbReference type="SUPFAM" id="SSF109604">
    <property type="entry name" value="HD-domain/PDEase-like"/>
    <property type="match status" value="1"/>
</dbReference>
<dbReference type="PANTHER" id="PTHR37294">
    <property type="entry name" value="3'-5' EXORIBONUCLEASE YHAM"/>
    <property type="match status" value="1"/>
</dbReference>
<dbReference type="AlphaFoldDB" id="A0A4Q0VAT1"/>
<sequence>MKIQELEVLNSGERVEFNALISDKKTGWKKDGSPYLMLVMQDNTGTIAFPVWDNYETLNSHIDINLVVNIKGIVTRFNGNIQIRNPIINMVKEEIDYGLYVPEYNIPESLIEYFNDIVNSLEEKYRKIAIGATGANRYNEKRWRDFLNCVAAEKFHGNKRGGLFLHTVGVMKTIENILKDYVTNPFYMDAKNVIDKDRLMLKAIVHDIMKIKEYDFDGIIRRKDIKMDHLVLGAAYIREINIEMGNPLTDEDLDDICYSILAHHGEYGNFEPKGIEDILLNMADIVDSQIVNAIENKI</sequence>
<dbReference type="RefSeq" id="WP_129030542.1">
    <property type="nucleotide sequence ID" value="NZ_AP026806.1"/>
</dbReference>
<dbReference type="InterPro" id="IPR004365">
    <property type="entry name" value="NA-bd_OB_tRNA"/>
</dbReference>
<keyword evidence="1 4" id="KW-0378">Hydrolase</keyword>
<dbReference type="GO" id="GO:0031125">
    <property type="term" value="P:rRNA 3'-end processing"/>
    <property type="evidence" value="ECO:0007669"/>
    <property type="project" value="TreeGrafter"/>
</dbReference>
<name>A0A4Q0VAT1_CLOTA</name>
<dbReference type="CDD" id="cd04492">
    <property type="entry name" value="YhaM_OBF_like"/>
    <property type="match status" value="1"/>
</dbReference>
<evidence type="ECO:0000259" key="2">
    <source>
        <dbReference type="Pfam" id="PF01336"/>
    </source>
</evidence>